<dbReference type="EMBL" id="OCNE01000002">
    <property type="protein sequence ID" value="SOD60536.1"/>
    <property type="molecule type" value="Genomic_DNA"/>
</dbReference>
<evidence type="ECO:0000313" key="2">
    <source>
        <dbReference type="Proteomes" id="UP000219072"/>
    </source>
</evidence>
<keyword evidence="2" id="KW-1185">Reference proteome</keyword>
<dbReference type="Pfam" id="PF05721">
    <property type="entry name" value="PhyH"/>
    <property type="match status" value="1"/>
</dbReference>
<keyword evidence="1" id="KW-0560">Oxidoreductase</keyword>
<dbReference type="GO" id="GO:0016706">
    <property type="term" value="F:2-oxoglutarate-dependent dioxygenase activity"/>
    <property type="evidence" value="ECO:0007669"/>
    <property type="project" value="UniProtKB-ARBA"/>
</dbReference>
<gene>
    <name evidence="1" type="ORF">SAMN06297387_102163</name>
</gene>
<accession>A0A286DPG6</accession>
<evidence type="ECO:0000313" key="1">
    <source>
        <dbReference type="EMBL" id="SOD60536.1"/>
    </source>
</evidence>
<reference evidence="1 2" key="1">
    <citation type="submission" date="2017-09" db="EMBL/GenBank/DDBJ databases">
        <authorList>
            <person name="Ehlers B."/>
            <person name="Leendertz F.H."/>
        </authorList>
    </citation>
    <scope>NUCLEOTIDE SEQUENCE [LARGE SCALE GENOMIC DNA]</scope>
    <source>
        <strain evidence="1 2">CGMCC 4.7095</strain>
    </source>
</reference>
<dbReference type="InterPro" id="IPR008775">
    <property type="entry name" value="Phytyl_CoA_dOase-like"/>
</dbReference>
<dbReference type="Gene3D" id="2.60.120.620">
    <property type="entry name" value="q2cbj1_9rhob like domain"/>
    <property type="match status" value="1"/>
</dbReference>
<dbReference type="RefSeq" id="WP_097229590.1">
    <property type="nucleotide sequence ID" value="NZ_OCNE01000002.1"/>
</dbReference>
<protein>
    <submittedName>
        <fullName evidence="1">Phytanoyl-CoA dioxygenase (PhyH)</fullName>
    </submittedName>
</protein>
<dbReference type="SUPFAM" id="SSF51197">
    <property type="entry name" value="Clavaminate synthase-like"/>
    <property type="match status" value="1"/>
</dbReference>
<name>A0A286DPG6_9ACTN</name>
<proteinExistence type="predicted"/>
<dbReference type="Proteomes" id="UP000219072">
    <property type="component" value="Unassembled WGS sequence"/>
</dbReference>
<keyword evidence="1" id="KW-0223">Dioxygenase</keyword>
<dbReference type="OrthoDB" id="9798771at2"/>
<dbReference type="AlphaFoldDB" id="A0A286DPG6"/>
<organism evidence="1 2">
    <name type="scientific">Streptomyces zhaozhouensis</name>
    <dbReference type="NCBI Taxonomy" id="1300267"/>
    <lineage>
        <taxon>Bacteria</taxon>
        <taxon>Bacillati</taxon>
        <taxon>Actinomycetota</taxon>
        <taxon>Actinomycetes</taxon>
        <taxon>Kitasatosporales</taxon>
        <taxon>Streptomycetaceae</taxon>
        <taxon>Streptomyces</taxon>
    </lineage>
</organism>
<sequence>MANPHDTLTQDQVEGFVRDGFVRVPEAFPRSVAEAGQAELWRMAEVDPDDPAGWPGPLIRIEGSAAEPFRQAANTERLRRALDQLVGVGRWLPRLGLGTFPIRFPHPEQPGDAGWHLDASFAGGADGTEPRINLRSRGRALLMLFLFTDVGEDDAPTRIKVGSHRDVPPFLAEAGEEGREFFELCGAMDEAGRLDAADRPEALATGRAGDVYLCHPFLVHAAQPHRGSRPRIIAQPPLEPVAPLQLARADGGYSPVEAAVRLGLGLDD</sequence>